<evidence type="ECO:0000256" key="2">
    <source>
        <dbReference type="ARBA" id="ARBA00004418"/>
    </source>
</evidence>
<dbReference type="PANTHER" id="PTHR30093">
    <property type="entry name" value="GENERAL SECRETION PATHWAY PROTEIN G"/>
    <property type="match status" value="1"/>
</dbReference>
<dbReference type="PROSITE" id="PS00409">
    <property type="entry name" value="PROKAR_NTER_METHYL"/>
    <property type="match status" value="1"/>
</dbReference>
<feature type="transmembrane region" description="Helical" evidence="9">
    <location>
        <begin position="6"/>
        <end position="28"/>
    </location>
</feature>
<dbReference type="InterPro" id="IPR045584">
    <property type="entry name" value="Pilin-like"/>
</dbReference>
<proteinExistence type="predicted"/>
<reference evidence="12" key="1">
    <citation type="journal article" date="2019" name="Int. J. Syst. Evol. Microbiol.">
        <title>The Global Catalogue of Microorganisms (GCM) 10K type strain sequencing project: providing services to taxonomists for standard genome sequencing and annotation.</title>
        <authorList>
            <consortium name="The Broad Institute Genomics Platform"/>
            <consortium name="The Broad Institute Genome Sequencing Center for Infectious Disease"/>
            <person name="Wu L."/>
            <person name="Ma J."/>
        </authorList>
    </citation>
    <scope>NUCLEOTIDE SEQUENCE [LARGE SCALE GENOMIC DNA]</scope>
    <source>
        <strain evidence="12">KCTC 33842</strain>
    </source>
</reference>
<keyword evidence="12" id="KW-1185">Reference proteome</keyword>
<dbReference type="NCBIfam" id="TIGR02532">
    <property type="entry name" value="IV_pilin_GFxxxE"/>
    <property type="match status" value="1"/>
</dbReference>
<evidence type="ECO:0000313" key="11">
    <source>
        <dbReference type="EMBL" id="MFD2608512.1"/>
    </source>
</evidence>
<feature type="domain" description="Pilin A4" evidence="10">
    <location>
        <begin position="39"/>
        <end position="118"/>
    </location>
</feature>
<dbReference type="PANTHER" id="PTHR30093:SF44">
    <property type="entry name" value="TYPE II SECRETION SYSTEM CORE PROTEIN G"/>
    <property type="match status" value="1"/>
</dbReference>
<evidence type="ECO:0000256" key="3">
    <source>
        <dbReference type="ARBA" id="ARBA00022481"/>
    </source>
</evidence>
<keyword evidence="8" id="KW-0998">Cell outer membrane</keyword>
<evidence type="ECO:0000256" key="1">
    <source>
        <dbReference type="ARBA" id="ARBA00004203"/>
    </source>
</evidence>
<dbReference type="EMBL" id="JBHUMK010000012">
    <property type="protein sequence ID" value="MFD2608512.1"/>
    <property type="molecule type" value="Genomic_DNA"/>
</dbReference>
<name>A0ABW5P2P7_9DEIO</name>
<evidence type="ECO:0000256" key="9">
    <source>
        <dbReference type="SAM" id="Phobius"/>
    </source>
</evidence>
<protein>
    <submittedName>
        <fullName evidence="11">Prepilin-type N-terminal cleavage/methylation domain-containing protein</fullName>
    </submittedName>
</protein>
<keyword evidence="6 9" id="KW-1133">Transmembrane helix</keyword>
<dbReference type="Proteomes" id="UP001597475">
    <property type="component" value="Unassembled WGS sequence"/>
</dbReference>
<sequence>MKNTAQGFTLIELLIVIAIIGILAAVLVPNLLNARKSANNSATSSLLRNAVTAAEGSRANSGSAITTATNCAAATVMNSALPDSVESCQIIQDQNATYGIAKSKSGDVWYVFNGSTMYKRSATVDTTVAALSAINANN</sequence>
<evidence type="ECO:0000256" key="8">
    <source>
        <dbReference type="ARBA" id="ARBA00023237"/>
    </source>
</evidence>
<dbReference type="Pfam" id="PF07963">
    <property type="entry name" value="N_methyl"/>
    <property type="match status" value="1"/>
</dbReference>
<evidence type="ECO:0000256" key="6">
    <source>
        <dbReference type="ARBA" id="ARBA00022989"/>
    </source>
</evidence>
<accession>A0ABW5P2P7</accession>
<comment type="subcellular location">
    <subcellularLocation>
        <location evidence="1">Cell outer membrane</location>
        <topology evidence="1">Single-pass membrane protein</topology>
    </subcellularLocation>
    <subcellularLocation>
        <location evidence="2">Periplasm</location>
    </subcellularLocation>
</comment>
<dbReference type="SUPFAM" id="SSF54523">
    <property type="entry name" value="Pili subunits"/>
    <property type="match status" value="1"/>
</dbReference>
<organism evidence="11 12">
    <name type="scientific">Deinococcus taklimakanensis</name>
    <dbReference type="NCBI Taxonomy" id="536443"/>
    <lineage>
        <taxon>Bacteria</taxon>
        <taxon>Thermotogati</taxon>
        <taxon>Deinococcota</taxon>
        <taxon>Deinococci</taxon>
        <taxon>Deinococcales</taxon>
        <taxon>Deinococcaceae</taxon>
        <taxon>Deinococcus</taxon>
    </lineage>
</organism>
<evidence type="ECO:0000313" key="12">
    <source>
        <dbReference type="Proteomes" id="UP001597475"/>
    </source>
</evidence>
<dbReference type="RefSeq" id="WP_386843098.1">
    <property type="nucleotide sequence ID" value="NZ_JBHUMK010000012.1"/>
</dbReference>
<keyword evidence="5" id="KW-0574">Periplasm</keyword>
<comment type="caution">
    <text evidence="11">The sequence shown here is derived from an EMBL/GenBank/DDBJ whole genome shotgun (WGS) entry which is preliminary data.</text>
</comment>
<gene>
    <name evidence="11" type="ORF">ACFSR9_03535</name>
</gene>
<evidence type="ECO:0000256" key="7">
    <source>
        <dbReference type="ARBA" id="ARBA00023136"/>
    </source>
</evidence>
<keyword evidence="7 9" id="KW-0472">Membrane</keyword>
<evidence type="ECO:0000259" key="10">
    <source>
        <dbReference type="Pfam" id="PF18682"/>
    </source>
</evidence>
<dbReference type="Gene3D" id="3.30.700.10">
    <property type="entry name" value="Glycoprotein, Type 4 Pilin"/>
    <property type="match status" value="1"/>
</dbReference>
<keyword evidence="4 9" id="KW-0812">Transmembrane</keyword>
<dbReference type="InterPro" id="IPR041050">
    <property type="entry name" value="PilA4"/>
</dbReference>
<dbReference type="Pfam" id="PF18682">
    <property type="entry name" value="PilA4"/>
    <property type="match status" value="1"/>
</dbReference>
<evidence type="ECO:0000256" key="5">
    <source>
        <dbReference type="ARBA" id="ARBA00022764"/>
    </source>
</evidence>
<keyword evidence="3" id="KW-0488">Methylation</keyword>
<dbReference type="InterPro" id="IPR012902">
    <property type="entry name" value="N_methyl_site"/>
</dbReference>
<evidence type="ECO:0000256" key="4">
    <source>
        <dbReference type="ARBA" id="ARBA00022692"/>
    </source>
</evidence>